<reference evidence="5" key="1">
    <citation type="submission" date="2023-06" db="EMBL/GenBank/DDBJ databases">
        <authorList>
            <person name="Noh H."/>
        </authorList>
    </citation>
    <scope>NUCLEOTIDE SEQUENCE</scope>
    <source>
        <strain evidence="5">DUCC20226</strain>
    </source>
</reference>
<evidence type="ECO:0000256" key="1">
    <source>
        <dbReference type="ARBA" id="ARBA00001946"/>
    </source>
</evidence>
<sequence length="342" mass="38860">MISLQPITSPSIPVSAPLLDVLARPGQNETQPHRPSPTVPAPLFTPKIHPRVAEVAAEVDAYFLKHWPFENGKVRKKFVAAGFSTVTCLYFPVALDDRIAFACRLLALLFLVDDLLEDMSLEDGSAYNERLILLSRGTTAPERSIPVEWITYDLWEEMRACDRELADEILEPVFTFMRAQTDKSRLDIKELGEYFKYRERDVGKALLSALMRFSMKLQVSHEELQSVEEIEMNCSKHISVINDIYSWEKELKASQTGHKEGSALCSSVSVLSAGANLEYSASKRVLWAMCREWEFVHEELVEKRLSSSQPCSTNLRAFMKGLEYQMSGNEAWSETTPRYHSV</sequence>
<dbReference type="SUPFAM" id="SSF48576">
    <property type="entry name" value="Terpenoid synthases"/>
    <property type="match status" value="1"/>
</dbReference>
<evidence type="ECO:0000256" key="2">
    <source>
        <dbReference type="ARBA" id="ARBA00006333"/>
    </source>
</evidence>
<comment type="similarity">
    <text evidence="2 4">Belongs to the terpene synthase family.</text>
</comment>
<keyword evidence="3 4" id="KW-0460">Magnesium</keyword>
<keyword evidence="6" id="KW-1185">Reference proteome</keyword>
<dbReference type="GO" id="GO:0046872">
    <property type="term" value="F:metal ion binding"/>
    <property type="evidence" value="ECO:0007669"/>
    <property type="project" value="UniProtKB-KW"/>
</dbReference>
<name>A0AAD9W509_PHOAM</name>
<dbReference type="InterPro" id="IPR008949">
    <property type="entry name" value="Isoprenoid_synthase_dom_sf"/>
</dbReference>
<dbReference type="Proteomes" id="UP001265746">
    <property type="component" value="Unassembled WGS sequence"/>
</dbReference>
<accession>A0AAD9W509</accession>
<comment type="caution">
    <text evidence="5">The sequence shown here is derived from an EMBL/GenBank/DDBJ whole genome shotgun (WGS) entry which is preliminary data.</text>
</comment>
<dbReference type="Gene3D" id="1.10.600.10">
    <property type="entry name" value="Farnesyl Diphosphate Synthase"/>
    <property type="match status" value="1"/>
</dbReference>
<keyword evidence="4" id="KW-0479">Metal-binding</keyword>
<organism evidence="5 6">
    <name type="scientific">Phomopsis amygdali</name>
    <name type="common">Fusicoccum amygdali</name>
    <dbReference type="NCBI Taxonomy" id="1214568"/>
    <lineage>
        <taxon>Eukaryota</taxon>
        <taxon>Fungi</taxon>
        <taxon>Dikarya</taxon>
        <taxon>Ascomycota</taxon>
        <taxon>Pezizomycotina</taxon>
        <taxon>Sordariomycetes</taxon>
        <taxon>Sordariomycetidae</taxon>
        <taxon>Diaporthales</taxon>
        <taxon>Diaporthaceae</taxon>
        <taxon>Diaporthe</taxon>
    </lineage>
</organism>
<dbReference type="InterPro" id="IPR034686">
    <property type="entry name" value="Terpene_cyclase-like_2"/>
</dbReference>
<keyword evidence="4" id="KW-0456">Lyase</keyword>
<dbReference type="Pfam" id="PF19086">
    <property type="entry name" value="Terpene_syn_C_2"/>
    <property type="match status" value="1"/>
</dbReference>
<dbReference type="EMBL" id="JAUJFL010000002">
    <property type="protein sequence ID" value="KAK2610027.1"/>
    <property type="molecule type" value="Genomic_DNA"/>
</dbReference>
<dbReference type="PANTHER" id="PTHR35201">
    <property type="entry name" value="TERPENE SYNTHASE"/>
    <property type="match status" value="1"/>
</dbReference>
<proteinExistence type="inferred from homology"/>
<comment type="cofactor">
    <cofactor evidence="1 4">
        <name>Mg(2+)</name>
        <dbReference type="ChEBI" id="CHEBI:18420"/>
    </cofactor>
</comment>
<dbReference type="GO" id="GO:0010333">
    <property type="term" value="F:terpene synthase activity"/>
    <property type="evidence" value="ECO:0007669"/>
    <property type="project" value="InterPro"/>
</dbReference>
<protein>
    <recommendedName>
        <fullName evidence="4">Terpene synthase</fullName>
        <ecNumber evidence="4">4.2.3.-</ecNumber>
    </recommendedName>
</protein>
<evidence type="ECO:0000313" key="5">
    <source>
        <dbReference type="EMBL" id="KAK2610027.1"/>
    </source>
</evidence>
<evidence type="ECO:0000256" key="4">
    <source>
        <dbReference type="RuleBase" id="RU366034"/>
    </source>
</evidence>
<evidence type="ECO:0000313" key="6">
    <source>
        <dbReference type="Proteomes" id="UP001265746"/>
    </source>
</evidence>
<evidence type="ECO:0000256" key="3">
    <source>
        <dbReference type="ARBA" id="ARBA00022842"/>
    </source>
</evidence>
<gene>
    <name evidence="5" type="ORF">N8I77_003487</name>
</gene>
<dbReference type="AlphaFoldDB" id="A0AAD9W509"/>
<dbReference type="GO" id="GO:0008299">
    <property type="term" value="P:isoprenoid biosynthetic process"/>
    <property type="evidence" value="ECO:0007669"/>
    <property type="project" value="UniProtKB-ARBA"/>
</dbReference>
<dbReference type="PANTHER" id="PTHR35201:SF4">
    <property type="entry name" value="BETA-PINACENE SYNTHASE-RELATED"/>
    <property type="match status" value="1"/>
</dbReference>
<dbReference type="EC" id="4.2.3.-" evidence="4"/>